<protein>
    <submittedName>
        <fullName evidence="2">Uncharacterized protein</fullName>
    </submittedName>
</protein>
<keyword evidence="1" id="KW-0812">Transmembrane</keyword>
<reference evidence="3" key="1">
    <citation type="journal article" date="2018" name="Nat. Microbiol.">
        <title>Leveraging single-cell genomics to expand the fungal tree of life.</title>
        <authorList>
            <person name="Ahrendt S.R."/>
            <person name="Quandt C.A."/>
            <person name="Ciobanu D."/>
            <person name="Clum A."/>
            <person name="Salamov A."/>
            <person name="Andreopoulos B."/>
            <person name="Cheng J.F."/>
            <person name="Woyke T."/>
            <person name="Pelin A."/>
            <person name="Henrissat B."/>
            <person name="Reynolds N.K."/>
            <person name="Benny G.L."/>
            <person name="Smith M.E."/>
            <person name="James T.Y."/>
            <person name="Grigoriev I.V."/>
        </authorList>
    </citation>
    <scope>NUCLEOTIDE SEQUENCE [LARGE SCALE GENOMIC DNA]</scope>
    <source>
        <strain evidence="3">RSA 1356</strain>
    </source>
</reference>
<feature type="transmembrane region" description="Helical" evidence="1">
    <location>
        <begin position="364"/>
        <end position="388"/>
    </location>
</feature>
<proteinExistence type="predicted"/>
<keyword evidence="3" id="KW-1185">Reference proteome</keyword>
<evidence type="ECO:0000313" key="3">
    <source>
        <dbReference type="Proteomes" id="UP000271241"/>
    </source>
</evidence>
<keyword evidence="1" id="KW-1133">Transmembrane helix</keyword>
<feature type="transmembrane region" description="Helical" evidence="1">
    <location>
        <begin position="183"/>
        <end position="201"/>
    </location>
</feature>
<accession>A0A4P9XX74</accession>
<keyword evidence="1" id="KW-0472">Membrane</keyword>
<dbReference type="EMBL" id="KZ992431">
    <property type="protein sequence ID" value="RKP10966.1"/>
    <property type="molecule type" value="Genomic_DNA"/>
</dbReference>
<organism evidence="2 3">
    <name type="scientific">Thamnocephalis sphaerospora</name>
    <dbReference type="NCBI Taxonomy" id="78915"/>
    <lineage>
        <taxon>Eukaryota</taxon>
        <taxon>Fungi</taxon>
        <taxon>Fungi incertae sedis</taxon>
        <taxon>Zoopagomycota</taxon>
        <taxon>Zoopagomycotina</taxon>
        <taxon>Zoopagomycetes</taxon>
        <taxon>Zoopagales</taxon>
        <taxon>Sigmoideomycetaceae</taxon>
        <taxon>Thamnocephalis</taxon>
    </lineage>
</organism>
<feature type="transmembrane region" description="Helical" evidence="1">
    <location>
        <begin position="247"/>
        <end position="268"/>
    </location>
</feature>
<evidence type="ECO:0000313" key="2">
    <source>
        <dbReference type="EMBL" id="RKP10966.1"/>
    </source>
</evidence>
<evidence type="ECO:0000256" key="1">
    <source>
        <dbReference type="SAM" id="Phobius"/>
    </source>
</evidence>
<gene>
    <name evidence="2" type="ORF">THASP1DRAFT_27275</name>
</gene>
<name>A0A4P9XX74_9FUNG</name>
<feature type="transmembrane region" description="Helical" evidence="1">
    <location>
        <begin position="213"/>
        <end position="235"/>
    </location>
</feature>
<sequence>MLSPPLPTVVFSPGFTSTAGTARAIALLKPVAATIHPCINSLWEQGRPYRLLTTKETKQLYLRIVPKPVDVELEGTVSGVRDVCDAMEANESPDSLGLIRLSTVLMQRERIITARSAIRPNDTFKTFFASYLQRNMTKSKAYHLELVNCSPVKVEGLAGAIALRTDSRGSLSHLEQGLADLPLLYAFFAIAVWPLVLTVWCGIQTCSYKRNVVLYRLIGVLPCTRICLAVAAYFYLKDFASNGFVSVAFPILLCIVVFLAHFAEYFVVMLAAKGWCITQTRLSHTEWRLIAGTAVAAAALRSINQLLEARYISDYVNIFGMLVVCYSWVNVSHQRKLLHAYITVTQQHKVPAALVLPYQKKSRLLFHFITVYMLASAAKTLLFTWYFGQTLLAKDSLVASGQRSGVDLAFYGADESISAVFVLAFVLVLRPRAFHDIDLSANQETAAAEIYLNHQTAYEIHTQMQVIAPPFFEHGVGGVNALRSIVRRMSTQRTT</sequence>
<dbReference type="Proteomes" id="UP000271241">
    <property type="component" value="Unassembled WGS sequence"/>
</dbReference>
<feature type="transmembrane region" description="Helical" evidence="1">
    <location>
        <begin position="408"/>
        <end position="429"/>
    </location>
</feature>
<dbReference type="AlphaFoldDB" id="A0A4P9XX74"/>